<organism evidence="3 4">
    <name type="scientific">Leeia speluncae</name>
    <dbReference type="NCBI Taxonomy" id="2884804"/>
    <lineage>
        <taxon>Bacteria</taxon>
        <taxon>Pseudomonadati</taxon>
        <taxon>Pseudomonadota</taxon>
        <taxon>Betaproteobacteria</taxon>
        <taxon>Neisseriales</taxon>
        <taxon>Leeiaceae</taxon>
        <taxon>Leeia</taxon>
    </lineage>
</organism>
<sequence>MSLTLLTNDQKDVLQEVSNIAMGQAGNSLAQLLGAFVTLSVPRINIVDVAEINVAIGKLIGESTEVSAVRQAFLGTIRGEAIAIFHKDSHGDVADLMGYDENLSDTQKDELLLDVANVLVGACLTGIGDLLGTSMSFSAPSIMAKDTPASMLFQPEQLNWRCALVVEVNFALEARNFTCHLTQLMPEESISTLQTSLDAFMESL</sequence>
<keyword evidence="4" id="KW-1185">Reference proteome</keyword>
<dbReference type="SUPFAM" id="SSF103039">
    <property type="entry name" value="CheC-like"/>
    <property type="match status" value="1"/>
</dbReference>
<accession>A0ABS8D608</accession>
<comment type="caution">
    <text evidence="3">The sequence shown here is derived from an EMBL/GenBank/DDBJ whole genome shotgun (WGS) entry which is preliminary data.</text>
</comment>
<gene>
    <name evidence="3" type="ORF">LIN78_08405</name>
</gene>
<evidence type="ECO:0000256" key="1">
    <source>
        <dbReference type="ARBA" id="ARBA00022500"/>
    </source>
</evidence>
<dbReference type="CDD" id="cd17910">
    <property type="entry name" value="CheC_ClassII"/>
    <property type="match status" value="1"/>
</dbReference>
<keyword evidence="1" id="KW-0145">Chemotaxis</keyword>
<proteinExistence type="predicted"/>
<dbReference type="InterPro" id="IPR028976">
    <property type="entry name" value="CheC-like_sf"/>
</dbReference>
<evidence type="ECO:0000313" key="3">
    <source>
        <dbReference type="EMBL" id="MCB6183567.1"/>
    </source>
</evidence>
<dbReference type="PANTHER" id="PTHR43484">
    <property type="match status" value="1"/>
</dbReference>
<dbReference type="Pfam" id="PF04509">
    <property type="entry name" value="CheC"/>
    <property type="match status" value="1"/>
</dbReference>
<dbReference type="EMBL" id="JAJBZT010000004">
    <property type="protein sequence ID" value="MCB6183567.1"/>
    <property type="molecule type" value="Genomic_DNA"/>
</dbReference>
<dbReference type="InterPro" id="IPR051469">
    <property type="entry name" value="FliN/MopA/SpaO"/>
</dbReference>
<dbReference type="PANTHER" id="PTHR43484:SF1">
    <property type="entry name" value="FLAGELLAR MOTOR SWITCH PROTEIN FLIN"/>
    <property type="match status" value="1"/>
</dbReference>
<feature type="domain" description="CheC-like protein" evidence="2">
    <location>
        <begin position="10"/>
        <end position="46"/>
    </location>
</feature>
<dbReference type="InterPro" id="IPR007597">
    <property type="entry name" value="CheC"/>
</dbReference>
<protein>
    <submittedName>
        <fullName evidence="3">Chemotaxis protein CheC</fullName>
    </submittedName>
</protein>
<dbReference type="RefSeq" id="WP_227180349.1">
    <property type="nucleotide sequence ID" value="NZ_JAJBZT010000004.1"/>
</dbReference>
<name>A0ABS8D608_9NEIS</name>
<dbReference type="Gene3D" id="3.40.1550.10">
    <property type="entry name" value="CheC-like"/>
    <property type="match status" value="1"/>
</dbReference>
<reference evidence="3" key="1">
    <citation type="submission" date="2021-10" db="EMBL/GenBank/DDBJ databases">
        <title>The complete genome sequence of Leeia sp. TBRC 13508.</title>
        <authorList>
            <person name="Charoenyingcharoen P."/>
            <person name="Yukphan P."/>
        </authorList>
    </citation>
    <scope>NUCLEOTIDE SEQUENCE</scope>
    <source>
        <strain evidence="3">TBRC 13508</strain>
    </source>
</reference>
<evidence type="ECO:0000313" key="4">
    <source>
        <dbReference type="Proteomes" id="UP001165395"/>
    </source>
</evidence>
<evidence type="ECO:0000259" key="2">
    <source>
        <dbReference type="Pfam" id="PF04509"/>
    </source>
</evidence>
<dbReference type="Proteomes" id="UP001165395">
    <property type="component" value="Unassembled WGS sequence"/>
</dbReference>